<proteinExistence type="inferred from homology"/>
<evidence type="ECO:0000256" key="1">
    <source>
        <dbReference type="ARBA" id="ARBA00007768"/>
    </source>
</evidence>
<reference evidence="3 4" key="1">
    <citation type="journal article" date="2019" name="Nat. Med.">
        <title>A library of human gut bacterial isolates paired with longitudinal multiomics data enables mechanistic microbiome research.</title>
        <authorList>
            <person name="Poyet M."/>
            <person name="Groussin M."/>
            <person name="Gibbons S.M."/>
            <person name="Avila-Pacheco J."/>
            <person name="Jiang X."/>
            <person name="Kearney S.M."/>
            <person name="Perrotta A.R."/>
            <person name="Berdy B."/>
            <person name="Zhao S."/>
            <person name="Lieberman T.D."/>
            <person name="Swanson P.K."/>
            <person name="Smith M."/>
            <person name="Roesemann S."/>
            <person name="Alexander J.E."/>
            <person name="Rich S.A."/>
            <person name="Livny J."/>
            <person name="Vlamakis H."/>
            <person name="Clish C."/>
            <person name="Bullock K."/>
            <person name="Deik A."/>
            <person name="Scott J."/>
            <person name="Pierce K.A."/>
            <person name="Xavier R.J."/>
            <person name="Alm E.J."/>
        </authorList>
    </citation>
    <scope>NUCLEOTIDE SEQUENCE [LARGE SCALE GENOMIC DNA]</scope>
    <source>
        <strain evidence="3 4">BIOML-A198</strain>
    </source>
</reference>
<evidence type="ECO:0000313" key="4">
    <source>
        <dbReference type="Proteomes" id="UP000487649"/>
    </source>
</evidence>
<dbReference type="PANTHER" id="PTHR12598:SF0">
    <property type="entry name" value="COPPER HOMEOSTASIS PROTEIN CUTC HOMOLOG"/>
    <property type="match status" value="1"/>
</dbReference>
<dbReference type="GO" id="GO:0005507">
    <property type="term" value="F:copper ion binding"/>
    <property type="evidence" value="ECO:0007669"/>
    <property type="project" value="TreeGrafter"/>
</dbReference>
<dbReference type="RefSeq" id="WP_006785664.1">
    <property type="nucleotide sequence ID" value="NZ_CABJBH010000002.1"/>
</dbReference>
<dbReference type="SUPFAM" id="SSF110395">
    <property type="entry name" value="CutC-like"/>
    <property type="match status" value="1"/>
</dbReference>
<comment type="caution">
    <text evidence="2">Once thought to be involved in copper homeostasis, experiments in E.coli have shown this is not the case.</text>
</comment>
<accession>A0A173U387</accession>
<dbReference type="InterPro" id="IPR036822">
    <property type="entry name" value="CutC-like_dom_sf"/>
</dbReference>
<dbReference type="Pfam" id="PF03932">
    <property type="entry name" value="CutC"/>
    <property type="match status" value="1"/>
</dbReference>
<name>A0A173U387_9FIRM</name>
<evidence type="ECO:0000313" key="3">
    <source>
        <dbReference type="EMBL" id="MTK22194.1"/>
    </source>
</evidence>
<keyword evidence="2" id="KW-0963">Cytoplasm</keyword>
<protein>
    <recommendedName>
        <fullName evidence="2">PF03932 family protein CutC</fullName>
    </recommendedName>
</protein>
<gene>
    <name evidence="2" type="primary">cutC</name>
    <name evidence="3" type="ORF">GMA92_12310</name>
</gene>
<sequence length="224" mass="24518">MLEIIAMTLEDAKTIEECGADRIELVSALTEGGLTPSYAIIESVVKSVKIPVNVMVRHHAKSFNYSNEEVDLMIRDIEIIKSLGANGIVLGLLDGQNQIEEQQLKQLLNVCNGLEVTFHKAIDETNVLESVQTLSKYPQITNILTAGGLNHITKNGDVIKQMIAKSGHINVLLGGGLTLDNFNLIKTETGATDFHFGTAVRINKSPFGEIDKQELLRLVNLAKK</sequence>
<evidence type="ECO:0000256" key="2">
    <source>
        <dbReference type="HAMAP-Rule" id="MF_00795"/>
    </source>
</evidence>
<dbReference type="EMBL" id="WMQE01000032">
    <property type="protein sequence ID" value="MTK22194.1"/>
    <property type="molecule type" value="Genomic_DNA"/>
</dbReference>
<comment type="subcellular location">
    <subcellularLocation>
        <location evidence="2">Cytoplasm</location>
    </subcellularLocation>
</comment>
<organism evidence="3 4">
    <name type="scientific">Turicibacter sanguinis</name>
    <dbReference type="NCBI Taxonomy" id="154288"/>
    <lineage>
        <taxon>Bacteria</taxon>
        <taxon>Bacillati</taxon>
        <taxon>Bacillota</taxon>
        <taxon>Erysipelotrichia</taxon>
        <taxon>Erysipelotrichales</taxon>
        <taxon>Turicibacteraceae</taxon>
        <taxon>Turicibacter</taxon>
    </lineage>
</organism>
<dbReference type="GO" id="GO:0005737">
    <property type="term" value="C:cytoplasm"/>
    <property type="evidence" value="ECO:0007669"/>
    <property type="project" value="UniProtKB-SubCell"/>
</dbReference>
<comment type="similarity">
    <text evidence="1 2">Belongs to the CutC family.</text>
</comment>
<comment type="caution">
    <text evidence="3">The sequence shown here is derived from an EMBL/GenBank/DDBJ whole genome shotgun (WGS) entry which is preliminary data.</text>
</comment>
<dbReference type="HAMAP" id="MF_00795">
    <property type="entry name" value="CutC"/>
    <property type="match status" value="1"/>
</dbReference>
<dbReference type="Gene3D" id="3.20.20.380">
    <property type="entry name" value="Copper homeostasis (CutC) domain"/>
    <property type="match status" value="1"/>
</dbReference>
<dbReference type="Proteomes" id="UP000487649">
    <property type="component" value="Unassembled WGS sequence"/>
</dbReference>
<dbReference type="PANTHER" id="PTHR12598">
    <property type="entry name" value="COPPER HOMEOSTASIS PROTEIN CUTC"/>
    <property type="match status" value="1"/>
</dbReference>
<dbReference type="GeneID" id="60058506"/>
<dbReference type="AlphaFoldDB" id="A0A173U387"/>
<dbReference type="InterPro" id="IPR005627">
    <property type="entry name" value="CutC-like"/>
</dbReference>
<dbReference type="OrthoDB" id="9815677at2"/>